<dbReference type="EMBL" id="AVOT02012540">
    <property type="protein sequence ID" value="MBW0494366.1"/>
    <property type="molecule type" value="Genomic_DNA"/>
</dbReference>
<proteinExistence type="predicted"/>
<name>A0A9Q3H7P0_9BASI</name>
<dbReference type="AlphaFoldDB" id="A0A9Q3H7P0"/>
<reference evidence="2" key="1">
    <citation type="submission" date="2021-03" db="EMBL/GenBank/DDBJ databases">
        <title>Draft genome sequence of rust myrtle Austropuccinia psidii MF-1, a brazilian biotype.</title>
        <authorList>
            <person name="Quecine M.C."/>
            <person name="Pachon D.M.R."/>
            <person name="Bonatelli M.L."/>
            <person name="Correr F.H."/>
            <person name="Franceschini L.M."/>
            <person name="Leite T.F."/>
            <person name="Margarido G.R.A."/>
            <person name="Almeida C.A."/>
            <person name="Ferrarezi J.A."/>
            <person name="Labate C.A."/>
        </authorList>
    </citation>
    <scope>NUCLEOTIDE SEQUENCE</scope>
    <source>
        <strain evidence="2">MF-1</strain>
    </source>
</reference>
<feature type="compositionally biased region" description="Basic and acidic residues" evidence="1">
    <location>
        <begin position="113"/>
        <end position="124"/>
    </location>
</feature>
<feature type="compositionally biased region" description="Basic and acidic residues" evidence="1">
    <location>
        <begin position="161"/>
        <end position="183"/>
    </location>
</feature>
<feature type="compositionally biased region" description="Polar residues" evidence="1">
    <location>
        <begin position="199"/>
        <end position="220"/>
    </location>
</feature>
<feature type="region of interest" description="Disordered" evidence="1">
    <location>
        <begin position="1"/>
        <end position="220"/>
    </location>
</feature>
<feature type="compositionally biased region" description="Basic and acidic residues" evidence="1">
    <location>
        <begin position="14"/>
        <end position="23"/>
    </location>
</feature>
<accession>A0A9Q3H7P0</accession>
<comment type="caution">
    <text evidence="2">The sequence shown here is derived from an EMBL/GenBank/DDBJ whole genome shotgun (WGS) entry which is preliminary data.</text>
</comment>
<dbReference type="Proteomes" id="UP000765509">
    <property type="component" value="Unassembled WGS sequence"/>
</dbReference>
<sequence length="220" mass="24973">MSPVHLRKLTIPRNEPEDREGLSRTRIPGRGHLEHSGGWQNTEGNYTHTAIHIPIQQKPQTRGLERYGSSSSSPPTPQRFISMEHGQKEAVETPGVEGKQDKGESSHYPSYRRTTDPDRAHSDSIRLTSRRPNRLSSGFIPFRKQQISGQESPFFTLPRGFQEKTRTQRQKQDLSSPKSERVRPNYPETAVIGERNTQEQDVVENNSRISSPLNGNINPT</sequence>
<evidence type="ECO:0000256" key="1">
    <source>
        <dbReference type="SAM" id="MobiDB-lite"/>
    </source>
</evidence>
<evidence type="ECO:0000313" key="2">
    <source>
        <dbReference type="EMBL" id="MBW0494366.1"/>
    </source>
</evidence>
<evidence type="ECO:0000313" key="3">
    <source>
        <dbReference type="Proteomes" id="UP000765509"/>
    </source>
</evidence>
<feature type="compositionally biased region" description="Basic residues" evidence="1">
    <location>
        <begin position="1"/>
        <end position="10"/>
    </location>
</feature>
<gene>
    <name evidence="2" type="ORF">O181_034081</name>
</gene>
<protein>
    <submittedName>
        <fullName evidence="2">Uncharacterized protein</fullName>
    </submittedName>
</protein>
<feature type="compositionally biased region" description="Polar residues" evidence="1">
    <location>
        <begin position="38"/>
        <end position="48"/>
    </location>
</feature>
<organism evidence="2 3">
    <name type="scientific">Austropuccinia psidii MF-1</name>
    <dbReference type="NCBI Taxonomy" id="1389203"/>
    <lineage>
        <taxon>Eukaryota</taxon>
        <taxon>Fungi</taxon>
        <taxon>Dikarya</taxon>
        <taxon>Basidiomycota</taxon>
        <taxon>Pucciniomycotina</taxon>
        <taxon>Pucciniomycetes</taxon>
        <taxon>Pucciniales</taxon>
        <taxon>Sphaerophragmiaceae</taxon>
        <taxon>Austropuccinia</taxon>
    </lineage>
</organism>
<keyword evidence="3" id="KW-1185">Reference proteome</keyword>